<protein>
    <submittedName>
        <fullName evidence="1">Uncharacterized protein</fullName>
    </submittedName>
</protein>
<reference evidence="1 2" key="1">
    <citation type="journal article" date="2022" name="New Phytol.">
        <title>Ecological generalism drives hyperdiversity of secondary metabolite gene clusters in xylarialean endophytes.</title>
        <authorList>
            <person name="Franco M.E.E."/>
            <person name="Wisecaver J.H."/>
            <person name="Arnold A.E."/>
            <person name="Ju Y.M."/>
            <person name="Slot J.C."/>
            <person name="Ahrendt S."/>
            <person name="Moore L.P."/>
            <person name="Eastman K.E."/>
            <person name="Scott K."/>
            <person name="Konkel Z."/>
            <person name="Mondo S.J."/>
            <person name="Kuo A."/>
            <person name="Hayes R.D."/>
            <person name="Haridas S."/>
            <person name="Andreopoulos B."/>
            <person name="Riley R."/>
            <person name="LaButti K."/>
            <person name="Pangilinan J."/>
            <person name="Lipzen A."/>
            <person name="Amirebrahimi M."/>
            <person name="Yan J."/>
            <person name="Adam C."/>
            <person name="Keymanesh K."/>
            <person name="Ng V."/>
            <person name="Louie K."/>
            <person name="Northen T."/>
            <person name="Drula E."/>
            <person name="Henrissat B."/>
            <person name="Hsieh H.M."/>
            <person name="Youens-Clark K."/>
            <person name="Lutzoni F."/>
            <person name="Miadlikowska J."/>
            <person name="Eastwood D.C."/>
            <person name="Hamelin R.C."/>
            <person name="Grigoriev I.V."/>
            <person name="U'Ren J.M."/>
        </authorList>
    </citation>
    <scope>NUCLEOTIDE SEQUENCE [LARGE SCALE GENOMIC DNA]</scope>
    <source>
        <strain evidence="1 2">ER1909</strain>
    </source>
</reference>
<gene>
    <name evidence="1" type="ORF">F4821DRAFT_247867</name>
</gene>
<dbReference type="EMBL" id="MU394378">
    <property type="protein sequence ID" value="KAI6082128.1"/>
    <property type="molecule type" value="Genomic_DNA"/>
</dbReference>
<dbReference type="Proteomes" id="UP001497680">
    <property type="component" value="Unassembled WGS sequence"/>
</dbReference>
<accession>A0ACC0CP01</accession>
<organism evidence="1 2">
    <name type="scientific">Hypoxylon rubiginosum</name>
    <dbReference type="NCBI Taxonomy" id="110542"/>
    <lineage>
        <taxon>Eukaryota</taxon>
        <taxon>Fungi</taxon>
        <taxon>Dikarya</taxon>
        <taxon>Ascomycota</taxon>
        <taxon>Pezizomycotina</taxon>
        <taxon>Sordariomycetes</taxon>
        <taxon>Xylariomycetidae</taxon>
        <taxon>Xylariales</taxon>
        <taxon>Hypoxylaceae</taxon>
        <taxon>Hypoxylon</taxon>
    </lineage>
</organism>
<comment type="caution">
    <text evidence="1">The sequence shown here is derived from an EMBL/GenBank/DDBJ whole genome shotgun (WGS) entry which is preliminary data.</text>
</comment>
<evidence type="ECO:0000313" key="1">
    <source>
        <dbReference type="EMBL" id="KAI6082128.1"/>
    </source>
</evidence>
<sequence>MASAGKRFDERDLEKAIEAISHKGDFASLQTIPRCDPDIFVQDIGRIYLPLSEAQARQLITRSHSAPSGEDSDTIIHTSGGNTWELDPNQFEIRRAGWQNELNSMLRFVQNQLGITAPITAELDKMLIYEEGAMSKAHTDTKKTPGVFGTLVISLPSPHEGGDVVAIHCGMEKTLRTSKEIMACLFWYSDVSHKVLPITAGYCWVLTYNLMIDPATKTPTADGLLESTRLHQALQSWSQWVEHGTLVPSPRYWIFNHKYTDYYTKTKFSYQELKDADRDHARCLRKMSIELGFDLFLASVEKEQSGRADVYDRDDDDDDYRHDDCYDLLEVSEETYCAKDIFDLSGGNLLGTDTIDTDQLINEERAYRDDPDSLLDYDRYRGWSTRASLLSALIIIPCKGTAPFLSSCGFDAQKLCDFFLTKYRNSPENKRPLLQLHELLLANYSGDVNGQIAGDCLFKVLQLFVHRNDPKMLQLILSKNEQLPPIEFFVWIKEKYDNSTISIRYFTKLFYNTLSRTSTIRQAFEAITAASGGAEITDEIQDTIYHAIDACIGTFRKGELLLEEEGPALFDLALYHRGFDYLKEVAIPVVEQHSGCTPFALSFLKALQQSMKRGQVPLSEAQTLYKRVARKTLLNMKLANATAIYSSNGSNMKDQRHFTYNSMLRFISSLITFNLEEYLRIFSEMLHWQVRELRSEDFNPIWIPFLQDLFPIFKQYKISLSRRPWPGIYQTVLKAYLEKYVQLFPRKPSLDRRCNVCPCAVCTSLGTFLAHPFKSVGLFTLSARLRSHLERILRQSNVDCEIETEQLLGSQFKLVVTKTTKQHDADVDAWWTRRLDAEYQLEAFDQDMLRTLLADQFDDIVGMKWLERKDEPPALALMASSSHPQQPEVPAANPSANSADQLARPDAGVAHVPSSSLTSDSDSPTPMFVFPNPAATPTRPWSTVPNHPSIPHRTPIRAPRPMATPANAWTSQPNHPSIPHRSPVCAPPPPPAYSTPQERPAKRPMLEVSRRISESANRLRASRDSKSRAASASKSSPSGGTPSRPIAVTTPTTTTTIRNPATSAKRKHIDVEVIDLTGDD</sequence>
<keyword evidence="2" id="KW-1185">Reference proteome</keyword>
<name>A0ACC0CP01_9PEZI</name>
<proteinExistence type="predicted"/>
<evidence type="ECO:0000313" key="2">
    <source>
        <dbReference type="Proteomes" id="UP001497680"/>
    </source>
</evidence>